<dbReference type="EMBL" id="JANQDX010000016">
    <property type="protein sequence ID" value="KAL0909476.1"/>
    <property type="molecule type" value="Genomic_DNA"/>
</dbReference>
<comment type="caution">
    <text evidence="1">The sequence shown here is derived from an EMBL/GenBank/DDBJ whole genome shotgun (WGS) entry which is preliminary data.</text>
</comment>
<sequence length="211" mass="23204">MTVALLSPTPHGPRCCRLPRKPLASLARPANPRQAVTSIPLECPALGPSNVVSFAMLHRILHSFRGFIREVHFGFLTPNSTRCSIISSGSLLRSVKCPQPDPLSFARISDLSCPLAPWALTDSSELVIFVVLIDHFAHLSLVLKLLEISLEIIFELRRSNLSASLLLLPQIRPEIVGGDPLRSCCCDEIGDNRASAHLEMNKENNSLFFGF</sequence>
<name>A0ABD0UGH2_DENTH</name>
<accession>A0ABD0UGH2</accession>
<proteinExistence type="predicted"/>
<dbReference type="AlphaFoldDB" id="A0ABD0UGH2"/>
<organism evidence="1 2">
    <name type="scientific">Dendrobium thyrsiflorum</name>
    <name type="common">Pinecone-like raceme dendrobium</name>
    <name type="synonym">Orchid</name>
    <dbReference type="NCBI Taxonomy" id="117978"/>
    <lineage>
        <taxon>Eukaryota</taxon>
        <taxon>Viridiplantae</taxon>
        <taxon>Streptophyta</taxon>
        <taxon>Embryophyta</taxon>
        <taxon>Tracheophyta</taxon>
        <taxon>Spermatophyta</taxon>
        <taxon>Magnoliopsida</taxon>
        <taxon>Liliopsida</taxon>
        <taxon>Asparagales</taxon>
        <taxon>Orchidaceae</taxon>
        <taxon>Epidendroideae</taxon>
        <taxon>Malaxideae</taxon>
        <taxon>Dendrobiinae</taxon>
        <taxon>Dendrobium</taxon>
    </lineage>
</organism>
<gene>
    <name evidence="1" type="ORF">M5K25_020350</name>
</gene>
<dbReference type="Proteomes" id="UP001552299">
    <property type="component" value="Unassembled WGS sequence"/>
</dbReference>
<evidence type="ECO:0000313" key="1">
    <source>
        <dbReference type="EMBL" id="KAL0909476.1"/>
    </source>
</evidence>
<reference evidence="1 2" key="1">
    <citation type="journal article" date="2024" name="Plant Biotechnol. J.">
        <title>Dendrobium thyrsiflorum genome and its molecular insights into genes involved in important horticultural traits.</title>
        <authorList>
            <person name="Chen B."/>
            <person name="Wang J.Y."/>
            <person name="Zheng P.J."/>
            <person name="Li K.L."/>
            <person name="Liang Y.M."/>
            <person name="Chen X.F."/>
            <person name="Zhang C."/>
            <person name="Zhao X."/>
            <person name="He X."/>
            <person name="Zhang G.Q."/>
            <person name="Liu Z.J."/>
            <person name="Xu Q."/>
        </authorList>
    </citation>
    <scope>NUCLEOTIDE SEQUENCE [LARGE SCALE GENOMIC DNA]</scope>
    <source>
        <strain evidence="1">GZMU011</strain>
    </source>
</reference>
<protein>
    <submittedName>
        <fullName evidence="1">Uncharacterized protein</fullName>
    </submittedName>
</protein>
<keyword evidence="2" id="KW-1185">Reference proteome</keyword>
<evidence type="ECO:0000313" key="2">
    <source>
        <dbReference type="Proteomes" id="UP001552299"/>
    </source>
</evidence>